<feature type="chain" id="PRO_5003840904" evidence="2">
    <location>
        <begin position="21"/>
        <end position="124"/>
    </location>
</feature>
<accession>K0S9I1</accession>
<evidence type="ECO:0000256" key="2">
    <source>
        <dbReference type="SAM" id="SignalP"/>
    </source>
</evidence>
<feature type="compositionally biased region" description="Basic residues" evidence="1">
    <location>
        <begin position="104"/>
        <end position="124"/>
    </location>
</feature>
<gene>
    <name evidence="3" type="ORF">THAOC_16596</name>
</gene>
<reference evidence="3 4" key="1">
    <citation type="journal article" date="2012" name="Genome Biol.">
        <title>Genome and low-iron response of an oceanic diatom adapted to chronic iron limitation.</title>
        <authorList>
            <person name="Lommer M."/>
            <person name="Specht M."/>
            <person name="Roy A.S."/>
            <person name="Kraemer L."/>
            <person name="Andreson R."/>
            <person name="Gutowska M.A."/>
            <person name="Wolf J."/>
            <person name="Bergner S.V."/>
            <person name="Schilhabel M.B."/>
            <person name="Klostermeier U.C."/>
            <person name="Beiko R.G."/>
            <person name="Rosenstiel P."/>
            <person name="Hippler M."/>
            <person name="Laroche J."/>
        </authorList>
    </citation>
    <scope>NUCLEOTIDE SEQUENCE [LARGE SCALE GENOMIC DNA]</scope>
    <source>
        <strain evidence="3 4">CCMP1005</strain>
    </source>
</reference>
<dbReference type="Proteomes" id="UP000266841">
    <property type="component" value="Unassembled WGS sequence"/>
</dbReference>
<feature type="region of interest" description="Disordered" evidence="1">
    <location>
        <begin position="93"/>
        <end position="124"/>
    </location>
</feature>
<feature type="signal peptide" evidence="2">
    <location>
        <begin position="1"/>
        <end position="20"/>
    </location>
</feature>
<protein>
    <submittedName>
        <fullName evidence="3">Uncharacterized protein</fullName>
    </submittedName>
</protein>
<evidence type="ECO:0000256" key="1">
    <source>
        <dbReference type="SAM" id="MobiDB-lite"/>
    </source>
</evidence>
<sequence length="124" mass="13087">MARLASYLFVAASVPGCTTAFTPNNVPSSGQTSVVSRPTTALGVSSVATSFDLNSYLLSKKGPIEAALEASVKSRIPQTDKICEAMGYSLMAGGSASAPCSASRRARCSAGRRRPRCRRPWRSR</sequence>
<evidence type="ECO:0000313" key="4">
    <source>
        <dbReference type="Proteomes" id="UP000266841"/>
    </source>
</evidence>
<dbReference type="AlphaFoldDB" id="K0S9I1"/>
<dbReference type="EMBL" id="AGNL01018629">
    <property type="protein sequence ID" value="EJK62778.1"/>
    <property type="molecule type" value="Genomic_DNA"/>
</dbReference>
<keyword evidence="2" id="KW-0732">Signal</keyword>
<evidence type="ECO:0000313" key="3">
    <source>
        <dbReference type="EMBL" id="EJK62778.1"/>
    </source>
</evidence>
<keyword evidence="4" id="KW-1185">Reference proteome</keyword>
<name>K0S9I1_THAOC</name>
<organism evidence="3 4">
    <name type="scientific">Thalassiosira oceanica</name>
    <name type="common">Marine diatom</name>
    <dbReference type="NCBI Taxonomy" id="159749"/>
    <lineage>
        <taxon>Eukaryota</taxon>
        <taxon>Sar</taxon>
        <taxon>Stramenopiles</taxon>
        <taxon>Ochrophyta</taxon>
        <taxon>Bacillariophyta</taxon>
        <taxon>Coscinodiscophyceae</taxon>
        <taxon>Thalassiosirophycidae</taxon>
        <taxon>Thalassiosirales</taxon>
        <taxon>Thalassiosiraceae</taxon>
        <taxon>Thalassiosira</taxon>
    </lineage>
</organism>
<comment type="caution">
    <text evidence="3">The sequence shown here is derived from an EMBL/GenBank/DDBJ whole genome shotgun (WGS) entry which is preliminary data.</text>
</comment>
<feature type="compositionally biased region" description="Low complexity" evidence="1">
    <location>
        <begin position="93"/>
        <end position="103"/>
    </location>
</feature>
<proteinExistence type="predicted"/>